<reference evidence="1" key="1">
    <citation type="submission" date="2022-12" db="EMBL/GenBank/DDBJ databases">
        <title>Genome Sequence of Lasiodiplodia mahajangana.</title>
        <authorList>
            <person name="Buettner E."/>
        </authorList>
    </citation>
    <scope>NUCLEOTIDE SEQUENCE</scope>
    <source>
        <strain evidence="1">VT137</strain>
    </source>
</reference>
<comment type="caution">
    <text evidence="1">The sequence shown here is derived from an EMBL/GenBank/DDBJ whole genome shotgun (WGS) entry which is preliminary data.</text>
</comment>
<name>A0ACC2JQD1_9PEZI</name>
<organism evidence="1 2">
    <name type="scientific">Lasiodiplodia mahajangana</name>
    <dbReference type="NCBI Taxonomy" id="1108764"/>
    <lineage>
        <taxon>Eukaryota</taxon>
        <taxon>Fungi</taxon>
        <taxon>Dikarya</taxon>
        <taxon>Ascomycota</taxon>
        <taxon>Pezizomycotina</taxon>
        <taxon>Dothideomycetes</taxon>
        <taxon>Dothideomycetes incertae sedis</taxon>
        <taxon>Botryosphaeriales</taxon>
        <taxon>Botryosphaeriaceae</taxon>
        <taxon>Lasiodiplodia</taxon>
    </lineage>
</organism>
<evidence type="ECO:0000313" key="1">
    <source>
        <dbReference type="EMBL" id="KAJ8129686.1"/>
    </source>
</evidence>
<evidence type="ECO:0000313" key="2">
    <source>
        <dbReference type="Proteomes" id="UP001153332"/>
    </source>
</evidence>
<dbReference type="Proteomes" id="UP001153332">
    <property type="component" value="Unassembled WGS sequence"/>
</dbReference>
<proteinExistence type="predicted"/>
<accession>A0ACC2JQD1</accession>
<keyword evidence="2" id="KW-1185">Reference proteome</keyword>
<sequence length="359" mass="39810">MAETRVPLGCVPGQHQELLTKGFGGRRYILAIIDCFKEWHVKRRYASRKLQAQDLIFGRQKSEAGTSNELHIEASLGIVVGHETRIQPLIVVLAGYGSGDGALGGAGSAFPNAAQAWYSGYSGFGGDASNYGNWGEYSGRGQDSGDQPPQDQDQPVSGSLTDELLFACPFYRHDAAGNQNCLHITLRRVGDVRQHIRRWHIQPSFCPRCTVTFQSDSRRDAHLGSCRANLNRSAPTGITPEQLRDMNNAAARRRNSNPEARWYEIWDILFPGEARPPSPYIDVASEWRSIGVRDAITRYLQNGWLSWFIVHRLNGLELGNTLELLLHDLDRVYARGLAYPGDGDDDGGDIDDDNDDGQA</sequence>
<protein>
    <submittedName>
        <fullName evidence="1">Uncharacterized protein</fullName>
    </submittedName>
</protein>
<gene>
    <name evidence="1" type="ORF">O1611_g3942</name>
</gene>
<dbReference type="EMBL" id="JAPUUL010000688">
    <property type="protein sequence ID" value="KAJ8129686.1"/>
    <property type="molecule type" value="Genomic_DNA"/>
</dbReference>